<evidence type="ECO:0000313" key="2">
    <source>
        <dbReference type="Proteomes" id="UP001060170"/>
    </source>
</evidence>
<name>A0ACC0DXW2_9BASI</name>
<accession>A0ACC0DXW2</accession>
<reference evidence="2" key="1">
    <citation type="journal article" date="2018" name="BMC Genomics">
        <title>Genomic insights into host adaptation between the wheat stripe rust pathogen (Puccinia striiformis f. sp. tritici) and the barley stripe rust pathogen (Puccinia striiformis f. sp. hordei).</title>
        <authorList>
            <person name="Xia C."/>
            <person name="Wang M."/>
            <person name="Yin C."/>
            <person name="Cornejo O.E."/>
            <person name="Hulbert S.H."/>
            <person name="Chen X."/>
        </authorList>
    </citation>
    <scope>NUCLEOTIDE SEQUENCE [LARGE SCALE GENOMIC DNA]</scope>
    <source>
        <strain evidence="2">93-210</strain>
    </source>
</reference>
<dbReference type="Proteomes" id="UP001060170">
    <property type="component" value="Chromosome 13"/>
</dbReference>
<evidence type="ECO:0000313" key="1">
    <source>
        <dbReference type="EMBL" id="KAI7940830.1"/>
    </source>
</evidence>
<proteinExistence type="predicted"/>
<reference evidence="1 2" key="3">
    <citation type="journal article" date="2022" name="Microbiol. Spectr.">
        <title>Folding features and dynamics of 3D genome architecture in plant fungal pathogens.</title>
        <authorList>
            <person name="Xia C."/>
        </authorList>
    </citation>
    <scope>NUCLEOTIDE SEQUENCE [LARGE SCALE GENOMIC DNA]</scope>
    <source>
        <strain evidence="1 2">93-210</strain>
    </source>
</reference>
<comment type="caution">
    <text evidence="1">The sequence shown here is derived from an EMBL/GenBank/DDBJ whole genome shotgun (WGS) entry which is preliminary data.</text>
</comment>
<dbReference type="EMBL" id="CM045877">
    <property type="protein sequence ID" value="KAI7940830.1"/>
    <property type="molecule type" value="Genomic_DNA"/>
</dbReference>
<sequence length="413" mass="45414">METKWKISHPFCQAQGESPVSTMREIPQIEISPNKLVFKPTDPFACSISRHSQIPFHFGRLKPVKKIDKACSWLWGTNPTRKTGVGRYRSKNGQAPFQAPQSSHQPHKQLKEADEMMEELLYTNEAGSAHGRLNLQRILAVLESITALSRFSSLGSLVGNTGESDGNPTTQEKASTPPPTTTSNQTAPASVRRESARRRMPIDRLGFLSTQNGTRRAPVDSVEDIFNNPVGSDVEERGDEDEPIEETQVVKTKSKGPVRTKGQLPALSDISLPKLPGFIWGNNSSVKVAKTKRTLDQNVQVQINSCRSECHAAPRATLQPSPPMCTSGLNSAGKNGGRMQEKKENLTKSTSSTTPLKTQRSPRNIHIRVCSSSRSRLVRVNGLSRLRSKHLSPGGYIGQSPTKKLPRKECTAP</sequence>
<keyword evidence="2" id="KW-1185">Reference proteome</keyword>
<organism evidence="1 2">
    <name type="scientific">Puccinia striiformis f. sp. tritici</name>
    <dbReference type="NCBI Taxonomy" id="168172"/>
    <lineage>
        <taxon>Eukaryota</taxon>
        <taxon>Fungi</taxon>
        <taxon>Dikarya</taxon>
        <taxon>Basidiomycota</taxon>
        <taxon>Pucciniomycotina</taxon>
        <taxon>Pucciniomycetes</taxon>
        <taxon>Pucciniales</taxon>
        <taxon>Pucciniaceae</taxon>
        <taxon>Puccinia</taxon>
    </lineage>
</organism>
<protein>
    <submittedName>
        <fullName evidence="1">Uncharacterized protein</fullName>
    </submittedName>
</protein>
<reference evidence="2" key="2">
    <citation type="journal article" date="2018" name="Mol. Plant Microbe Interact.">
        <title>Genome sequence resources for the wheat stripe rust pathogen (Puccinia striiformis f. sp. tritici) and the barley stripe rust pathogen (Puccinia striiformis f. sp. hordei).</title>
        <authorList>
            <person name="Xia C."/>
            <person name="Wang M."/>
            <person name="Yin C."/>
            <person name="Cornejo O.E."/>
            <person name="Hulbert S.H."/>
            <person name="Chen X."/>
        </authorList>
    </citation>
    <scope>NUCLEOTIDE SEQUENCE [LARGE SCALE GENOMIC DNA]</scope>
    <source>
        <strain evidence="2">93-210</strain>
    </source>
</reference>
<gene>
    <name evidence="1" type="ORF">MJO28_013115</name>
</gene>